<keyword evidence="2" id="KW-1185">Reference proteome</keyword>
<evidence type="ECO:0000313" key="1">
    <source>
        <dbReference type="EMBL" id="URZ09494.1"/>
    </source>
</evidence>
<name>A0A1S8LDB9_9CLOT</name>
<dbReference type="AlphaFoldDB" id="A0A1S8LDB9"/>
<dbReference type="KEGG" id="crw:CROST_001650"/>
<dbReference type="STRING" id="84029.CROST_00920"/>
<sequence length="90" mass="10316">MSERIDISIELNGQQLDFCIPTEITMGRFTELMHEVLKGGVMPKDWTLKLKDKNIKVDDTDLIKELPIGSGDVFCILPIQERQENLNENI</sequence>
<organism evidence="1 2">
    <name type="scientific">Clostridium felsineum</name>
    <dbReference type="NCBI Taxonomy" id="36839"/>
    <lineage>
        <taxon>Bacteria</taxon>
        <taxon>Bacillati</taxon>
        <taxon>Bacillota</taxon>
        <taxon>Clostridia</taxon>
        <taxon>Eubacteriales</taxon>
        <taxon>Clostridiaceae</taxon>
        <taxon>Clostridium</taxon>
    </lineage>
</organism>
<protein>
    <submittedName>
        <fullName evidence="1">Uncharacterized protein</fullName>
    </submittedName>
</protein>
<dbReference type="Proteomes" id="UP000190951">
    <property type="component" value="Chromosome"/>
</dbReference>
<dbReference type="Pfam" id="PF08817">
    <property type="entry name" value="YukD"/>
    <property type="match status" value="1"/>
</dbReference>
<accession>A0A1S8LDB9</accession>
<dbReference type="InterPro" id="IPR024962">
    <property type="entry name" value="YukD-like"/>
</dbReference>
<gene>
    <name evidence="1" type="ORF">CROST_001650</name>
</gene>
<reference evidence="1 2" key="1">
    <citation type="submission" date="2022-04" db="EMBL/GenBank/DDBJ databases">
        <title>Genome sequence of C. roseum typestrain.</title>
        <authorList>
            <person name="Poehlein A."/>
            <person name="Schoch T."/>
            <person name="Duerre P."/>
            <person name="Daniel R."/>
        </authorList>
    </citation>
    <scope>NUCLEOTIDE SEQUENCE [LARGE SCALE GENOMIC DNA]</scope>
    <source>
        <strain evidence="1 2">DSM 7320</strain>
    </source>
</reference>
<proteinExistence type="predicted"/>
<evidence type="ECO:0000313" key="2">
    <source>
        <dbReference type="Proteomes" id="UP000190951"/>
    </source>
</evidence>
<dbReference type="EMBL" id="CP096983">
    <property type="protein sequence ID" value="URZ09494.1"/>
    <property type="molecule type" value="Genomic_DNA"/>
</dbReference>
<dbReference type="RefSeq" id="WP_077836132.1">
    <property type="nucleotide sequence ID" value="NZ_CP096983.1"/>
</dbReference>